<gene>
    <name evidence="1" type="ORF">DFP81_103317</name>
</gene>
<proteinExistence type="predicted"/>
<dbReference type="Proteomes" id="UP000256542">
    <property type="component" value="Unassembled WGS sequence"/>
</dbReference>
<evidence type="ECO:0000313" key="2">
    <source>
        <dbReference type="Proteomes" id="UP000256542"/>
    </source>
</evidence>
<organism evidence="1 2">
    <name type="scientific">Marinomonas pollencensis</name>
    <dbReference type="NCBI Taxonomy" id="491954"/>
    <lineage>
        <taxon>Bacteria</taxon>
        <taxon>Pseudomonadati</taxon>
        <taxon>Pseudomonadota</taxon>
        <taxon>Gammaproteobacteria</taxon>
        <taxon>Oceanospirillales</taxon>
        <taxon>Oceanospirillaceae</taxon>
        <taxon>Marinomonas</taxon>
    </lineage>
</organism>
<reference evidence="1 2" key="1">
    <citation type="submission" date="2018-08" db="EMBL/GenBank/DDBJ databases">
        <title>Genomic Encyclopedia of Type Strains, Phase III (KMG-III): the genomes of soil and plant-associated and newly described type strains.</title>
        <authorList>
            <person name="Whitman W."/>
        </authorList>
    </citation>
    <scope>NUCLEOTIDE SEQUENCE [LARGE SCALE GENOMIC DNA]</scope>
    <source>
        <strain evidence="1 2">CECT 7375</strain>
    </source>
</reference>
<sequence>MFLEPGERRLINRQNRLEMHLVGKYLLSINYIKYKVLR</sequence>
<keyword evidence="2" id="KW-1185">Reference proteome</keyword>
<comment type="caution">
    <text evidence="1">The sequence shown here is derived from an EMBL/GenBank/DDBJ whole genome shotgun (WGS) entry which is preliminary data.</text>
</comment>
<evidence type="ECO:0000313" key="1">
    <source>
        <dbReference type="EMBL" id="REG85117.1"/>
    </source>
</evidence>
<name>A0A3E0DQ84_9GAMM</name>
<accession>A0A3E0DQ84</accession>
<dbReference type="AlphaFoldDB" id="A0A3E0DQ84"/>
<protein>
    <submittedName>
        <fullName evidence="1">Uncharacterized protein</fullName>
    </submittedName>
</protein>
<dbReference type="EMBL" id="QUNG01000003">
    <property type="protein sequence ID" value="REG85117.1"/>
    <property type="molecule type" value="Genomic_DNA"/>
</dbReference>